<organism evidence="14 15">
    <name type="scientific">Streptococcus cuniculi</name>
    <dbReference type="NCBI Taxonomy" id="1432788"/>
    <lineage>
        <taxon>Bacteria</taxon>
        <taxon>Bacillati</taxon>
        <taxon>Bacillota</taxon>
        <taxon>Bacilli</taxon>
        <taxon>Lactobacillales</taxon>
        <taxon>Streptococcaceae</taxon>
        <taxon>Streptococcus</taxon>
    </lineage>
</organism>
<feature type="domain" description="Histidine kinase" evidence="13">
    <location>
        <begin position="121"/>
        <end position="322"/>
    </location>
</feature>
<dbReference type="InterPro" id="IPR004358">
    <property type="entry name" value="Sig_transdc_His_kin-like_C"/>
</dbReference>
<keyword evidence="5" id="KW-0808">Transferase</keyword>
<evidence type="ECO:0000256" key="10">
    <source>
        <dbReference type="ARBA" id="ARBA00023136"/>
    </source>
</evidence>
<gene>
    <name evidence="14" type="ORF">BU202_01010</name>
</gene>
<evidence type="ECO:0000256" key="12">
    <source>
        <dbReference type="SAM" id="Phobius"/>
    </source>
</evidence>
<evidence type="ECO:0000313" key="14">
    <source>
        <dbReference type="EMBL" id="OLF49028.1"/>
    </source>
</evidence>
<keyword evidence="8 12" id="KW-1133">Transmembrane helix</keyword>
<dbReference type="Pfam" id="PF02518">
    <property type="entry name" value="HATPase_c"/>
    <property type="match status" value="1"/>
</dbReference>
<dbReference type="GO" id="GO:0000155">
    <property type="term" value="F:phosphorelay sensor kinase activity"/>
    <property type="evidence" value="ECO:0007669"/>
    <property type="project" value="TreeGrafter"/>
</dbReference>
<keyword evidence="9" id="KW-0902">Two-component regulatory system</keyword>
<reference evidence="15" key="1">
    <citation type="submission" date="2016-12" db="EMBL/GenBank/DDBJ databases">
        <authorList>
            <person name="Gulvik C.A."/>
        </authorList>
    </citation>
    <scope>NUCLEOTIDE SEQUENCE [LARGE SCALE GENOMIC DNA]</scope>
    <source>
        <strain evidence="15">NED12-00049-6B</strain>
    </source>
</reference>
<dbReference type="Gene3D" id="3.30.565.10">
    <property type="entry name" value="Histidine kinase-like ATPase, C-terminal domain"/>
    <property type="match status" value="1"/>
</dbReference>
<dbReference type="EMBL" id="MSJM01000001">
    <property type="protein sequence ID" value="OLF49028.1"/>
    <property type="molecule type" value="Genomic_DNA"/>
</dbReference>
<dbReference type="InterPro" id="IPR036890">
    <property type="entry name" value="HATPase_C_sf"/>
</dbReference>
<evidence type="ECO:0000313" key="15">
    <source>
        <dbReference type="Proteomes" id="UP000186890"/>
    </source>
</evidence>
<dbReference type="AlphaFoldDB" id="A0A1Q8EB73"/>
<evidence type="ECO:0000256" key="5">
    <source>
        <dbReference type="ARBA" id="ARBA00022679"/>
    </source>
</evidence>
<dbReference type="InterPro" id="IPR005467">
    <property type="entry name" value="His_kinase_dom"/>
</dbReference>
<evidence type="ECO:0000256" key="6">
    <source>
        <dbReference type="ARBA" id="ARBA00022692"/>
    </source>
</evidence>
<evidence type="ECO:0000256" key="3">
    <source>
        <dbReference type="ARBA" id="ARBA00012438"/>
    </source>
</evidence>
<dbReference type="GO" id="GO:0016036">
    <property type="term" value="P:cellular response to phosphate starvation"/>
    <property type="evidence" value="ECO:0007669"/>
    <property type="project" value="TreeGrafter"/>
</dbReference>
<evidence type="ECO:0000256" key="11">
    <source>
        <dbReference type="SAM" id="Coils"/>
    </source>
</evidence>
<keyword evidence="4" id="KW-1003">Cell membrane</keyword>
<comment type="caution">
    <text evidence="14">The sequence shown here is derived from an EMBL/GenBank/DDBJ whole genome shotgun (WGS) entry which is preliminary data.</text>
</comment>
<proteinExistence type="predicted"/>
<comment type="subcellular location">
    <subcellularLocation>
        <location evidence="2">Cell membrane</location>
        <topology evidence="2">Multi-pass membrane protein</topology>
    </subcellularLocation>
</comment>
<keyword evidence="6 12" id="KW-0812">Transmembrane</keyword>
<dbReference type="GO" id="GO:0005886">
    <property type="term" value="C:plasma membrane"/>
    <property type="evidence" value="ECO:0007669"/>
    <property type="project" value="UniProtKB-SubCell"/>
</dbReference>
<keyword evidence="7" id="KW-0418">Kinase</keyword>
<evidence type="ECO:0000259" key="13">
    <source>
        <dbReference type="PROSITE" id="PS50109"/>
    </source>
</evidence>
<evidence type="ECO:0000256" key="8">
    <source>
        <dbReference type="ARBA" id="ARBA00022989"/>
    </source>
</evidence>
<name>A0A1Q8EB73_9STRE</name>
<feature type="transmembrane region" description="Helical" evidence="12">
    <location>
        <begin position="44"/>
        <end position="64"/>
    </location>
</feature>
<dbReference type="PANTHER" id="PTHR45453">
    <property type="entry name" value="PHOSPHATE REGULON SENSOR PROTEIN PHOR"/>
    <property type="match status" value="1"/>
</dbReference>
<evidence type="ECO:0000256" key="9">
    <source>
        <dbReference type="ARBA" id="ARBA00023012"/>
    </source>
</evidence>
<dbReference type="PRINTS" id="PR00344">
    <property type="entry name" value="BCTRLSENSOR"/>
</dbReference>
<dbReference type="PANTHER" id="PTHR45453:SF2">
    <property type="entry name" value="HISTIDINE KINASE"/>
    <property type="match status" value="1"/>
</dbReference>
<evidence type="ECO:0000256" key="4">
    <source>
        <dbReference type="ARBA" id="ARBA00022475"/>
    </source>
</evidence>
<dbReference type="InterPro" id="IPR050351">
    <property type="entry name" value="BphY/WalK/GraS-like"/>
</dbReference>
<protein>
    <recommendedName>
        <fullName evidence="3">histidine kinase</fullName>
        <ecNumber evidence="3">2.7.13.3</ecNumber>
    </recommendedName>
</protein>
<keyword evidence="15" id="KW-1185">Reference proteome</keyword>
<keyword evidence="11" id="KW-0175">Coiled coil</keyword>
<feature type="transmembrane region" description="Helical" evidence="12">
    <location>
        <begin position="20"/>
        <end position="38"/>
    </location>
</feature>
<dbReference type="GO" id="GO:0004721">
    <property type="term" value="F:phosphoprotein phosphatase activity"/>
    <property type="evidence" value="ECO:0007669"/>
    <property type="project" value="TreeGrafter"/>
</dbReference>
<accession>A0A1Q8EB73</accession>
<comment type="catalytic activity">
    <reaction evidence="1">
        <text>ATP + protein L-histidine = ADP + protein N-phospho-L-histidine.</text>
        <dbReference type="EC" id="2.7.13.3"/>
    </reaction>
</comment>
<dbReference type="EC" id="2.7.13.3" evidence="3"/>
<dbReference type="SMART" id="SM00387">
    <property type="entry name" value="HATPase_c"/>
    <property type="match status" value="1"/>
</dbReference>
<keyword evidence="10 12" id="KW-0472">Membrane</keyword>
<dbReference type="InterPro" id="IPR003594">
    <property type="entry name" value="HATPase_dom"/>
</dbReference>
<evidence type="ECO:0000256" key="7">
    <source>
        <dbReference type="ARBA" id="ARBA00022777"/>
    </source>
</evidence>
<evidence type="ECO:0000256" key="1">
    <source>
        <dbReference type="ARBA" id="ARBA00000085"/>
    </source>
</evidence>
<evidence type="ECO:0000256" key="2">
    <source>
        <dbReference type="ARBA" id="ARBA00004651"/>
    </source>
</evidence>
<dbReference type="SUPFAM" id="SSF55874">
    <property type="entry name" value="ATPase domain of HSP90 chaperone/DNA topoisomerase II/histidine kinase"/>
    <property type="match status" value="1"/>
</dbReference>
<feature type="coiled-coil region" evidence="11">
    <location>
        <begin position="87"/>
        <end position="114"/>
    </location>
</feature>
<dbReference type="PROSITE" id="PS50109">
    <property type="entry name" value="HIS_KIN"/>
    <property type="match status" value="1"/>
</dbReference>
<dbReference type="Proteomes" id="UP000186890">
    <property type="component" value="Unassembled WGS sequence"/>
</dbReference>
<sequence>MTKRQVGFFIRQWLLTRGPFLVGGLGFLGLIGGMSVLFRVEMALVAYTSLLLIGIGIVIFAIDVTKEWANYRRVERREGLVSGTAAELILQERIEELEETLKARRDQERTQQSEFQDYYTLWAHQMKIPIAASQLLVGDLPTSKEKQALERELFKIEQYTGLVLNYLRLQSFHEDLVVERQSLDALVRQVVKKFSIFFIQQKTELRLEELNLTIATDKKWFSLLLEQFISNAIKYTAGGQIWIYLDGDELVIQDTGIGIAKSDVERIFARGFSGYNGRISQQSSGLGLYLAQGISEKLGMTFSLTSEVGTGTQVRISLKEERIVID</sequence>